<comment type="function">
    <text evidence="2">Counteracts the endogenous Pycsar antiviral defense system. Phosphodiesterase that enables metal-dependent hydrolysis of host cyclic nucleotide Pycsar defense signals such as cCMP and cUMP.</text>
</comment>
<accession>A0ABV5KIW6</accession>
<dbReference type="Pfam" id="PF12706">
    <property type="entry name" value="Lactamase_B_2"/>
    <property type="match status" value="1"/>
</dbReference>
<organism evidence="5 6">
    <name type="scientific">Paenibacillus aurantiacus</name>
    <dbReference type="NCBI Taxonomy" id="1936118"/>
    <lineage>
        <taxon>Bacteria</taxon>
        <taxon>Bacillati</taxon>
        <taxon>Bacillota</taxon>
        <taxon>Bacilli</taxon>
        <taxon>Bacillales</taxon>
        <taxon>Paenibacillaceae</taxon>
        <taxon>Paenibacillus</taxon>
    </lineage>
</organism>
<sequence>MKIEFLGTGGAVTIPRPMCRCHVCVEARKRGVPYSRSGPGVYVHGPNLLIDTSEDIYMQLNRSGVERIDAVTYSHWHPDHVMGRRVLESMSGDFRRWPPDVKPCDVILPEQVAADFEERLAGAEHLRYFESQGFIRQRTLTDGESYSSNGAVITPIRLAEDYVYAFSIAESDKRALIAMDEMFGWVPDPDLAGVDLAVLPAGIFEHHPITGERQIHEAHPVLKMEATFAQTLAIIERLNPRLTLLTHIEEMDGLGYDDLQQVEALLAESGRNIKFAYDTLVVEV</sequence>
<dbReference type="InterPro" id="IPR000253">
    <property type="entry name" value="FHA_dom"/>
</dbReference>
<dbReference type="InterPro" id="IPR036866">
    <property type="entry name" value="RibonucZ/Hydroxyglut_hydro"/>
</dbReference>
<dbReference type="SUPFAM" id="SSF56281">
    <property type="entry name" value="Metallo-hydrolase/oxidoreductase"/>
    <property type="match status" value="1"/>
</dbReference>
<dbReference type="PROSITE" id="PS50006">
    <property type="entry name" value="FHA_DOMAIN"/>
    <property type="match status" value="1"/>
</dbReference>
<evidence type="ECO:0000259" key="4">
    <source>
        <dbReference type="PROSITE" id="PS50006"/>
    </source>
</evidence>
<reference evidence="5 6" key="1">
    <citation type="submission" date="2024-09" db="EMBL/GenBank/DDBJ databases">
        <authorList>
            <person name="Sun Q."/>
            <person name="Mori K."/>
        </authorList>
    </citation>
    <scope>NUCLEOTIDE SEQUENCE [LARGE SCALE GENOMIC DNA]</scope>
    <source>
        <strain evidence="5 6">TISTR 2452</strain>
    </source>
</reference>
<comment type="caution">
    <text evidence="5">The sequence shown here is derived from an EMBL/GenBank/DDBJ whole genome shotgun (WGS) entry which is preliminary data.</text>
</comment>
<dbReference type="PANTHER" id="PTHR42663:SF12">
    <property type="entry name" value="ATP-BINDING PROTEIN PHNP"/>
    <property type="match status" value="1"/>
</dbReference>
<comment type="catalytic activity">
    <reaction evidence="3">
        <text>3',5'-cyclic UMP + H2O = UMP + H(+)</text>
        <dbReference type="Rhea" id="RHEA:70575"/>
        <dbReference type="ChEBI" id="CHEBI:15377"/>
        <dbReference type="ChEBI" id="CHEBI:15378"/>
        <dbReference type="ChEBI" id="CHEBI:57865"/>
        <dbReference type="ChEBI" id="CHEBI:184387"/>
    </reaction>
    <physiologicalReaction direction="left-to-right" evidence="3">
        <dbReference type="Rhea" id="RHEA:70576"/>
    </physiologicalReaction>
</comment>
<dbReference type="InterPro" id="IPR001279">
    <property type="entry name" value="Metallo-B-lactamas"/>
</dbReference>
<dbReference type="Gene3D" id="3.60.15.10">
    <property type="entry name" value="Ribonuclease Z/Hydroxyacylglutathione hydrolase-like"/>
    <property type="match status" value="1"/>
</dbReference>
<keyword evidence="6" id="KW-1185">Reference proteome</keyword>
<evidence type="ECO:0000256" key="3">
    <source>
        <dbReference type="ARBA" id="ARBA00048505"/>
    </source>
</evidence>
<protein>
    <submittedName>
        <fullName evidence="5">MBL fold metallo-hydrolase</fullName>
    </submittedName>
</protein>
<evidence type="ECO:0000256" key="1">
    <source>
        <dbReference type="ARBA" id="ARBA00034221"/>
    </source>
</evidence>
<evidence type="ECO:0000313" key="6">
    <source>
        <dbReference type="Proteomes" id="UP001589747"/>
    </source>
</evidence>
<dbReference type="PANTHER" id="PTHR42663">
    <property type="entry name" value="HYDROLASE C777.06C-RELATED-RELATED"/>
    <property type="match status" value="1"/>
</dbReference>
<dbReference type="RefSeq" id="WP_377490430.1">
    <property type="nucleotide sequence ID" value="NZ_JBHMDO010000009.1"/>
</dbReference>
<evidence type="ECO:0000256" key="2">
    <source>
        <dbReference type="ARBA" id="ARBA00034301"/>
    </source>
</evidence>
<dbReference type="EMBL" id="JBHMDO010000009">
    <property type="protein sequence ID" value="MFB9325149.1"/>
    <property type="molecule type" value="Genomic_DNA"/>
</dbReference>
<name>A0ABV5KIW6_9BACL</name>
<dbReference type="Proteomes" id="UP001589747">
    <property type="component" value="Unassembled WGS sequence"/>
</dbReference>
<comment type="catalytic activity">
    <reaction evidence="1">
        <text>3',5'-cyclic CMP + H2O = CMP + H(+)</text>
        <dbReference type="Rhea" id="RHEA:72675"/>
        <dbReference type="ChEBI" id="CHEBI:15377"/>
        <dbReference type="ChEBI" id="CHEBI:15378"/>
        <dbReference type="ChEBI" id="CHEBI:58003"/>
        <dbReference type="ChEBI" id="CHEBI:60377"/>
    </reaction>
    <physiologicalReaction direction="left-to-right" evidence="1">
        <dbReference type="Rhea" id="RHEA:72676"/>
    </physiologicalReaction>
</comment>
<gene>
    <name evidence="5" type="ORF">ACFFSY_04360</name>
</gene>
<feature type="domain" description="FHA" evidence="4">
    <location>
        <begin position="80"/>
        <end position="158"/>
    </location>
</feature>
<proteinExistence type="predicted"/>
<evidence type="ECO:0000313" key="5">
    <source>
        <dbReference type="EMBL" id="MFB9325149.1"/>
    </source>
</evidence>